<evidence type="ECO:0000313" key="1">
    <source>
        <dbReference type="EMBL" id="CAI9568567.1"/>
    </source>
</evidence>
<evidence type="ECO:0000313" key="2">
    <source>
        <dbReference type="Proteomes" id="UP001162483"/>
    </source>
</evidence>
<sequence>MWLMKHRMEGEGAGRSCVGTGSRGQVVRRASEKSVGGVMVCGMLRVVGGRAVARSEEGRVGGVVLGGRLGGEVGGALAMFLRIASILFWK</sequence>
<dbReference type="EMBL" id="CATNWA010014181">
    <property type="protein sequence ID" value="CAI9568567.1"/>
    <property type="molecule type" value="Genomic_DNA"/>
</dbReference>
<organism evidence="1 2">
    <name type="scientific">Staurois parvus</name>
    <dbReference type="NCBI Taxonomy" id="386267"/>
    <lineage>
        <taxon>Eukaryota</taxon>
        <taxon>Metazoa</taxon>
        <taxon>Chordata</taxon>
        <taxon>Craniata</taxon>
        <taxon>Vertebrata</taxon>
        <taxon>Euteleostomi</taxon>
        <taxon>Amphibia</taxon>
        <taxon>Batrachia</taxon>
        <taxon>Anura</taxon>
        <taxon>Neobatrachia</taxon>
        <taxon>Ranoidea</taxon>
        <taxon>Ranidae</taxon>
        <taxon>Staurois</taxon>
    </lineage>
</organism>
<reference evidence="1" key="1">
    <citation type="submission" date="2023-05" db="EMBL/GenBank/DDBJ databases">
        <authorList>
            <person name="Stuckert A."/>
        </authorList>
    </citation>
    <scope>NUCLEOTIDE SEQUENCE</scope>
</reference>
<name>A0ABN9DAP6_9NEOB</name>
<accession>A0ABN9DAP6</accession>
<dbReference type="Proteomes" id="UP001162483">
    <property type="component" value="Unassembled WGS sequence"/>
</dbReference>
<keyword evidence="2" id="KW-1185">Reference proteome</keyword>
<protein>
    <submittedName>
        <fullName evidence="1">Uncharacterized protein</fullName>
    </submittedName>
</protein>
<proteinExistence type="predicted"/>
<gene>
    <name evidence="1" type="ORF">SPARVUS_LOCUS6764622</name>
</gene>
<comment type="caution">
    <text evidence="1">The sequence shown here is derived from an EMBL/GenBank/DDBJ whole genome shotgun (WGS) entry which is preliminary data.</text>
</comment>